<organism evidence="2 3">
    <name type="scientific">Pseudomonas fluorescens</name>
    <dbReference type="NCBI Taxonomy" id="294"/>
    <lineage>
        <taxon>Bacteria</taxon>
        <taxon>Pseudomonadati</taxon>
        <taxon>Pseudomonadota</taxon>
        <taxon>Gammaproteobacteria</taxon>
        <taxon>Pseudomonadales</taxon>
        <taxon>Pseudomonadaceae</taxon>
        <taxon>Pseudomonas</taxon>
    </lineage>
</organism>
<evidence type="ECO:0000256" key="1">
    <source>
        <dbReference type="SAM" id="Phobius"/>
    </source>
</evidence>
<feature type="transmembrane region" description="Helical" evidence="1">
    <location>
        <begin position="7"/>
        <end position="28"/>
    </location>
</feature>
<dbReference type="RefSeq" id="WP_115284289.1">
    <property type="nucleotide sequence ID" value="NZ_UGUS01000002.1"/>
</dbReference>
<protein>
    <submittedName>
        <fullName evidence="2">Uncharacterized protein</fullName>
    </submittedName>
</protein>
<sequence length="60" mass="6835">MKQLVRFFAAMIILVGILAGRMTTLLLLILLVRFPPLLITAVLTCLVFSRLWRTANNTFE</sequence>
<gene>
    <name evidence="2" type="ORF">NCTC10392_03726</name>
</gene>
<evidence type="ECO:0000313" key="3">
    <source>
        <dbReference type="Proteomes" id="UP000255125"/>
    </source>
</evidence>
<keyword evidence="1" id="KW-0812">Transmembrane</keyword>
<dbReference type="EMBL" id="UGUS01000002">
    <property type="protein sequence ID" value="SUD31788.1"/>
    <property type="molecule type" value="Genomic_DNA"/>
</dbReference>
<name>A0A379IG50_PSEFL</name>
<keyword evidence="1" id="KW-0472">Membrane</keyword>
<proteinExistence type="predicted"/>
<evidence type="ECO:0000313" key="2">
    <source>
        <dbReference type="EMBL" id="SUD31788.1"/>
    </source>
</evidence>
<keyword evidence="1" id="KW-1133">Transmembrane helix</keyword>
<feature type="transmembrane region" description="Helical" evidence="1">
    <location>
        <begin position="34"/>
        <end position="52"/>
    </location>
</feature>
<dbReference type="AlphaFoldDB" id="A0A379IG50"/>
<reference evidence="2 3" key="1">
    <citation type="submission" date="2018-06" db="EMBL/GenBank/DDBJ databases">
        <authorList>
            <consortium name="Pathogen Informatics"/>
            <person name="Doyle S."/>
        </authorList>
    </citation>
    <scope>NUCLEOTIDE SEQUENCE [LARGE SCALE GENOMIC DNA]</scope>
    <source>
        <strain evidence="2 3">NCTC10392</strain>
    </source>
</reference>
<accession>A0A379IG50</accession>
<dbReference type="Proteomes" id="UP000255125">
    <property type="component" value="Unassembled WGS sequence"/>
</dbReference>